<dbReference type="AlphaFoldDB" id="F4R4S9"/>
<organism evidence="3">
    <name type="scientific">Melampsora larici-populina (strain 98AG31 / pathotype 3-4-7)</name>
    <name type="common">Poplar leaf rust fungus</name>
    <dbReference type="NCBI Taxonomy" id="747676"/>
    <lineage>
        <taxon>Eukaryota</taxon>
        <taxon>Fungi</taxon>
        <taxon>Dikarya</taxon>
        <taxon>Basidiomycota</taxon>
        <taxon>Pucciniomycotina</taxon>
        <taxon>Pucciniomycetes</taxon>
        <taxon>Pucciniales</taxon>
        <taxon>Melampsoraceae</taxon>
        <taxon>Melampsora</taxon>
    </lineage>
</organism>
<evidence type="ECO:0000313" key="2">
    <source>
        <dbReference type="EMBL" id="EGG12948.1"/>
    </source>
</evidence>
<keyword evidence="3" id="KW-1185">Reference proteome</keyword>
<proteinExistence type="predicted"/>
<feature type="chain" id="PRO_5003321343" evidence="1">
    <location>
        <begin position="28"/>
        <end position="71"/>
    </location>
</feature>
<dbReference type="RefSeq" id="XP_007403886.1">
    <property type="nucleotide sequence ID" value="XM_007403824.1"/>
</dbReference>
<gene>
    <name evidence="2" type="ORF">MELLADRAFT_54567</name>
</gene>
<dbReference type="VEuPathDB" id="FungiDB:MELLADRAFT_54567"/>
<evidence type="ECO:0000256" key="1">
    <source>
        <dbReference type="SAM" id="SignalP"/>
    </source>
</evidence>
<dbReference type="Proteomes" id="UP000001072">
    <property type="component" value="Unassembled WGS sequence"/>
</dbReference>
<dbReference type="KEGG" id="mlr:MELLADRAFT_54567"/>
<dbReference type="InParanoid" id="F4R4S9"/>
<evidence type="ECO:0000313" key="3">
    <source>
        <dbReference type="Proteomes" id="UP000001072"/>
    </source>
</evidence>
<sequence length="71" mass="7871">MSAFTSGFSAFRQQLMISFILVDIAWGCLNSGQRDGEHKDDGKDLHLAEVINVGLGVRLGDDDKAGDRYRR</sequence>
<reference evidence="3" key="1">
    <citation type="journal article" date="2011" name="Proc. Natl. Acad. Sci. U.S.A.">
        <title>Obligate biotrophy features unraveled by the genomic analysis of rust fungi.</title>
        <authorList>
            <person name="Duplessis S."/>
            <person name="Cuomo C.A."/>
            <person name="Lin Y.-C."/>
            <person name="Aerts A."/>
            <person name="Tisserant E."/>
            <person name="Veneault-Fourrey C."/>
            <person name="Joly D.L."/>
            <person name="Hacquard S."/>
            <person name="Amselem J."/>
            <person name="Cantarel B.L."/>
            <person name="Chiu R."/>
            <person name="Coutinho P.M."/>
            <person name="Feau N."/>
            <person name="Field M."/>
            <person name="Frey P."/>
            <person name="Gelhaye E."/>
            <person name="Goldberg J."/>
            <person name="Grabherr M.G."/>
            <person name="Kodira C.D."/>
            <person name="Kohler A."/>
            <person name="Kuees U."/>
            <person name="Lindquist E.A."/>
            <person name="Lucas S.M."/>
            <person name="Mago R."/>
            <person name="Mauceli E."/>
            <person name="Morin E."/>
            <person name="Murat C."/>
            <person name="Pangilinan J.L."/>
            <person name="Park R."/>
            <person name="Pearson M."/>
            <person name="Quesneville H."/>
            <person name="Rouhier N."/>
            <person name="Sakthikumar S."/>
            <person name="Salamov A.A."/>
            <person name="Schmutz J."/>
            <person name="Selles B."/>
            <person name="Shapiro H."/>
            <person name="Tanguay P."/>
            <person name="Tuskan G.A."/>
            <person name="Henrissat B."/>
            <person name="Van de Peer Y."/>
            <person name="Rouze P."/>
            <person name="Ellis J.G."/>
            <person name="Dodds P.N."/>
            <person name="Schein J.E."/>
            <person name="Zhong S."/>
            <person name="Hamelin R.C."/>
            <person name="Grigoriev I.V."/>
            <person name="Szabo L.J."/>
            <person name="Martin F."/>
        </authorList>
    </citation>
    <scope>NUCLEOTIDE SEQUENCE [LARGE SCALE GENOMIC DNA]</scope>
    <source>
        <strain evidence="3">98AG31 / pathotype 3-4-7</strain>
    </source>
</reference>
<dbReference type="GeneID" id="18928918"/>
<dbReference type="HOGENOM" id="CLU_2740548_0_0_1"/>
<accession>F4R4S9</accession>
<dbReference type="EMBL" id="GL883090">
    <property type="protein sequence ID" value="EGG12948.1"/>
    <property type="molecule type" value="Genomic_DNA"/>
</dbReference>
<name>F4R4S9_MELLP</name>
<protein>
    <submittedName>
        <fullName evidence="2">Secreted protein</fullName>
    </submittedName>
</protein>
<keyword evidence="1" id="KW-0732">Signal</keyword>
<feature type="signal peptide" evidence="1">
    <location>
        <begin position="1"/>
        <end position="27"/>
    </location>
</feature>